<gene>
    <name evidence="2" type="ORF">Cvel_14076</name>
</gene>
<evidence type="ECO:0000313" key="2">
    <source>
        <dbReference type="EMBL" id="CEM56082.1"/>
    </source>
</evidence>
<sequence length="315" mass="34194">MSGASRPADPVRFGQGRTRAPLGLTQVSYKRFVQLIDCSEAAPSAQRVLNPNGVFDATGSLVLVFLSRVHVDRMRQADAQARDGGDERPGHIVFSAVPLQIYNNYTRYIFDFDRQGRLNPSYTPAFAQTFSSHEDVVAVVVDFVGLVFGKRGPGTSFLLINAPNRMEHVQAVKEQLTQFRKLMGVGQNCLFTLFAEYGYDLMAVRKKFVQILVQVRNPRDPLLRSYGTGLNLRPVPGSVSPSMSQFGFSFPDGEAQKKALTMGGTGGSNSSSSSSSSSRDRGIGNASAVPLIAINSSTVKTGMEQKDVKMEPASA</sequence>
<dbReference type="VEuPathDB" id="CryptoDB:Cvel_14076"/>
<organism evidence="2">
    <name type="scientific">Chromera velia CCMP2878</name>
    <dbReference type="NCBI Taxonomy" id="1169474"/>
    <lineage>
        <taxon>Eukaryota</taxon>
        <taxon>Sar</taxon>
        <taxon>Alveolata</taxon>
        <taxon>Colpodellida</taxon>
        <taxon>Chromeraceae</taxon>
        <taxon>Chromera</taxon>
    </lineage>
</organism>
<evidence type="ECO:0000256" key="1">
    <source>
        <dbReference type="SAM" id="MobiDB-lite"/>
    </source>
</evidence>
<reference evidence="2" key="1">
    <citation type="submission" date="2014-11" db="EMBL/GenBank/DDBJ databases">
        <authorList>
            <person name="Otto D Thomas"/>
            <person name="Naeem Raeece"/>
        </authorList>
    </citation>
    <scope>NUCLEOTIDE SEQUENCE</scope>
</reference>
<dbReference type="EMBL" id="CDMZ01005940">
    <property type="protein sequence ID" value="CEM56082.1"/>
    <property type="molecule type" value="Genomic_DNA"/>
</dbReference>
<feature type="compositionally biased region" description="Low complexity" evidence="1">
    <location>
        <begin position="268"/>
        <end position="277"/>
    </location>
</feature>
<proteinExistence type="predicted"/>
<protein>
    <submittedName>
        <fullName evidence="2">Uncharacterized protein</fullName>
    </submittedName>
</protein>
<feature type="region of interest" description="Disordered" evidence="1">
    <location>
        <begin position="257"/>
        <end position="289"/>
    </location>
</feature>
<name>A0A0G4IG06_9ALVE</name>
<dbReference type="AlphaFoldDB" id="A0A0G4IG06"/>
<accession>A0A0G4IG06</accession>